<keyword evidence="2" id="KW-0112">Calmodulin-binding</keyword>
<proteinExistence type="predicted"/>
<dbReference type="Pfam" id="PF00018">
    <property type="entry name" value="SH3_1"/>
    <property type="match status" value="1"/>
</dbReference>
<evidence type="ECO:0000313" key="6">
    <source>
        <dbReference type="Proteomes" id="UP000085678"/>
    </source>
</evidence>
<dbReference type="SUPFAM" id="SSF50044">
    <property type="entry name" value="SH3-domain"/>
    <property type="match status" value="1"/>
</dbReference>
<dbReference type="PANTHER" id="PTHR14167">
    <property type="entry name" value="SH3 DOMAIN-CONTAINING"/>
    <property type="match status" value="1"/>
</dbReference>
<dbReference type="PROSITE" id="PS50002">
    <property type="entry name" value="SH3"/>
    <property type="match status" value="1"/>
</dbReference>
<dbReference type="AlphaFoldDB" id="A0A1S3H1S7"/>
<feature type="compositionally biased region" description="Pro residues" evidence="4">
    <location>
        <begin position="16"/>
        <end position="41"/>
    </location>
</feature>
<evidence type="ECO:0000256" key="4">
    <source>
        <dbReference type="SAM" id="MobiDB-lite"/>
    </source>
</evidence>
<dbReference type="InterPro" id="IPR035507">
    <property type="entry name" value="Ie/If_SH3"/>
</dbReference>
<protein>
    <submittedName>
        <fullName evidence="7">Unconventional myosin-Ie-like</fullName>
    </submittedName>
</protein>
<dbReference type="RefSeq" id="XP_013379436.1">
    <property type="nucleotide sequence ID" value="XM_013523982.1"/>
</dbReference>
<evidence type="ECO:0000256" key="2">
    <source>
        <dbReference type="ARBA" id="ARBA00022860"/>
    </source>
</evidence>
<dbReference type="SMART" id="SM00326">
    <property type="entry name" value="SH3"/>
    <property type="match status" value="1"/>
</dbReference>
<dbReference type="InterPro" id="IPR036028">
    <property type="entry name" value="SH3-like_dom_sf"/>
</dbReference>
<dbReference type="PRINTS" id="PR00452">
    <property type="entry name" value="SH3DOMAIN"/>
</dbReference>
<dbReference type="CDD" id="cd11827">
    <property type="entry name" value="SH3_MyoIe_If_like"/>
    <property type="match status" value="1"/>
</dbReference>
<dbReference type="GO" id="GO:0016477">
    <property type="term" value="P:cell migration"/>
    <property type="evidence" value="ECO:0007669"/>
    <property type="project" value="TreeGrafter"/>
</dbReference>
<evidence type="ECO:0000256" key="1">
    <source>
        <dbReference type="ARBA" id="ARBA00022443"/>
    </source>
</evidence>
<evidence type="ECO:0000259" key="5">
    <source>
        <dbReference type="PROSITE" id="PS50002"/>
    </source>
</evidence>
<dbReference type="GeneID" id="106150946"/>
<evidence type="ECO:0000256" key="3">
    <source>
        <dbReference type="PROSITE-ProRule" id="PRU00192"/>
    </source>
</evidence>
<dbReference type="KEGG" id="lak:106150946"/>
<dbReference type="Gene3D" id="2.30.30.40">
    <property type="entry name" value="SH3 Domains"/>
    <property type="match status" value="1"/>
</dbReference>
<gene>
    <name evidence="7" type="primary">LOC106150946</name>
</gene>
<reference evidence="7" key="1">
    <citation type="submission" date="2025-08" db="UniProtKB">
        <authorList>
            <consortium name="RefSeq"/>
        </authorList>
    </citation>
    <scope>IDENTIFICATION</scope>
    <source>
        <tissue evidence="7">Gonads</tissue>
    </source>
</reference>
<accession>A0A1S3H1S7</accession>
<dbReference type="GO" id="GO:0005516">
    <property type="term" value="F:calmodulin binding"/>
    <property type="evidence" value="ECO:0007669"/>
    <property type="project" value="UniProtKB-KW"/>
</dbReference>
<dbReference type="PANTHER" id="PTHR14167:SF6">
    <property type="entry name" value="SH3 DOMAIN-CONTAINING KINASE-BINDING PROTEIN 1"/>
    <property type="match status" value="1"/>
</dbReference>
<dbReference type="Proteomes" id="UP000085678">
    <property type="component" value="Unplaced"/>
</dbReference>
<dbReference type="InterPro" id="IPR050384">
    <property type="entry name" value="Endophilin_SH3RF"/>
</dbReference>
<dbReference type="GO" id="GO:0007015">
    <property type="term" value="P:actin filament organization"/>
    <property type="evidence" value="ECO:0007669"/>
    <property type="project" value="TreeGrafter"/>
</dbReference>
<organism evidence="6 7">
    <name type="scientific">Lingula anatina</name>
    <name type="common">Brachiopod</name>
    <name type="synonym">Lingula unguis</name>
    <dbReference type="NCBI Taxonomy" id="7574"/>
    <lineage>
        <taxon>Eukaryota</taxon>
        <taxon>Metazoa</taxon>
        <taxon>Spiralia</taxon>
        <taxon>Lophotrochozoa</taxon>
        <taxon>Brachiopoda</taxon>
        <taxon>Linguliformea</taxon>
        <taxon>Lingulata</taxon>
        <taxon>Lingulida</taxon>
        <taxon>Linguloidea</taxon>
        <taxon>Lingulidae</taxon>
        <taxon>Lingula</taxon>
    </lineage>
</organism>
<sequence>MTGGRANYRPAGPGRAAPPPPSSNPPSRPAPGPPGYPPPPVHSSNGNLRSAKRTSRRVSSSSDKSPSLPKEGAQRLARQINQAVRNNDEEFMKTPEAGVAGIQRLNSRSKRPAPGAGRPKPKPNPKPKPLLPECRCLYAYDAQDTDELSFNEGDIISLIKEDPQGWWTGRLRGKEGLFPSNYVEKI</sequence>
<feature type="domain" description="SH3" evidence="5">
    <location>
        <begin position="129"/>
        <end position="186"/>
    </location>
</feature>
<dbReference type="PRINTS" id="PR00499">
    <property type="entry name" value="P67PHOX"/>
</dbReference>
<feature type="region of interest" description="Disordered" evidence="4">
    <location>
        <begin position="1"/>
        <end position="130"/>
    </location>
</feature>
<feature type="compositionally biased region" description="Low complexity" evidence="4">
    <location>
        <begin position="1"/>
        <end position="15"/>
    </location>
</feature>
<evidence type="ECO:0000313" key="7">
    <source>
        <dbReference type="RefSeq" id="XP_013379436.1"/>
    </source>
</evidence>
<name>A0A1S3H1S7_LINAN</name>
<dbReference type="InterPro" id="IPR001452">
    <property type="entry name" value="SH3_domain"/>
</dbReference>
<dbReference type="STRING" id="7574.A0A1S3H1S7"/>
<dbReference type="InParanoid" id="A0A1S3H1S7"/>
<keyword evidence="6" id="KW-1185">Reference proteome</keyword>
<feature type="compositionally biased region" description="Low complexity" evidence="4">
    <location>
        <begin position="57"/>
        <end position="67"/>
    </location>
</feature>
<dbReference type="OrthoDB" id="6108017at2759"/>
<dbReference type="FunFam" id="2.30.30.40:FF:000072">
    <property type="entry name" value="Unconventional Myosin IB"/>
    <property type="match status" value="1"/>
</dbReference>
<keyword evidence="1 3" id="KW-0728">SH3 domain</keyword>